<proteinExistence type="inferred from homology"/>
<dbReference type="InterPro" id="IPR036250">
    <property type="entry name" value="AcylCo_DH-like_C"/>
</dbReference>
<dbReference type="InterPro" id="IPR037069">
    <property type="entry name" value="AcylCoA_DH/ox_N_sf"/>
</dbReference>
<keyword evidence="3" id="KW-0285">Flavoprotein</keyword>
<feature type="domain" description="Acyl-CoA dehydrogenase/oxidase C-terminal" evidence="5">
    <location>
        <begin position="603"/>
        <end position="725"/>
    </location>
</feature>
<dbReference type="GO" id="GO:0050660">
    <property type="term" value="F:flavin adenine dinucleotide binding"/>
    <property type="evidence" value="ECO:0007669"/>
    <property type="project" value="InterPro"/>
</dbReference>
<evidence type="ECO:0000259" key="7">
    <source>
        <dbReference type="Pfam" id="PF02771"/>
    </source>
</evidence>
<keyword evidence="4" id="KW-0274">FAD</keyword>
<dbReference type="AlphaFoldDB" id="A0A7W7K8T0"/>
<dbReference type="Pfam" id="PF02771">
    <property type="entry name" value="Acyl-CoA_dh_N"/>
    <property type="match status" value="2"/>
</dbReference>
<reference evidence="8 9" key="1">
    <citation type="submission" date="2020-08" db="EMBL/GenBank/DDBJ databases">
        <title>Functional genomics of gut bacteria from endangered species of beetles.</title>
        <authorList>
            <person name="Carlos-Shanley C."/>
        </authorList>
    </citation>
    <scope>NUCLEOTIDE SEQUENCE [LARGE SCALE GENOMIC DNA]</scope>
    <source>
        <strain evidence="8 9">S00245</strain>
    </source>
</reference>
<dbReference type="SUPFAM" id="SSF47203">
    <property type="entry name" value="Acyl-CoA dehydrogenase C-terminal domain-like"/>
    <property type="match status" value="2"/>
</dbReference>
<dbReference type="Gene3D" id="1.20.140.10">
    <property type="entry name" value="Butyryl-CoA Dehydrogenase, subunit A, domain 3"/>
    <property type="match status" value="2"/>
</dbReference>
<dbReference type="InterPro" id="IPR009100">
    <property type="entry name" value="AcylCoA_DH/oxidase_NM_dom_sf"/>
</dbReference>
<dbReference type="Gene3D" id="2.40.110.10">
    <property type="entry name" value="Butyryl-CoA Dehydrogenase, subunit A, domain 2"/>
    <property type="match status" value="1"/>
</dbReference>
<dbReference type="PANTHER" id="PTHR43884:SF12">
    <property type="entry name" value="ISOVALERYL-COA DEHYDROGENASE, MITOCHONDRIAL-RELATED"/>
    <property type="match status" value="1"/>
</dbReference>
<dbReference type="GO" id="GO:0003995">
    <property type="term" value="F:acyl-CoA dehydrogenase activity"/>
    <property type="evidence" value="ECO:0007669"/>
    <property type="project" value="TreeGrafter"/>
</dbReference>
<evidence type="ECO:0000256" key="2">
    <source>
        <dbReference type="ARBA" id="ARBA00009347"/>
    </source>
</evidence>
<dbReference type="Gene3D" id="1.10.540.10">
    <property type="entry name" value="Acyl-CoA dehydrogenase/oxidase, N-terminal domain"/>
    <property type="match status" value="2"/>
</dbReference>
<comment type="similarity">
    <text evidence="2">Belongs to the acyl-CoA dehydrogenase family.</text>
</comment>
<dbReference type="SUPFAM" id="SSF56645">
    <property type="entry name" value="Acyl-CoA dehydrogenase NM domain-like"/>
    <property type="match status" value="2"/>
</dbReference>
<dbReference type="EMBL" id="JACHLR010000003">
    <property type="protein sequence ID" value="MBB4857613.1"/>
    <property type="molecule type" value="Genomic_DNA"/>
</dbReference>
<feature type="domain" description="Acyl-CoA oxidase/dehydrogenase middle" evidence="6">
    <location>
        <begin position="471"/>
        <end position="549"/>
    </location>
</feature>
<dbReference type="InterPro" id="IPR006091">
    <property type="entry name" value="Acyl-CoA_Oxase/DH_mid-dom"/>
</dbReference>
<dbReference type="Proteomes" id="UP000555448">
    <property type="component" value="Unassembled WGS sequence"/>
</dbReference>
<gene>
    <name evidence="8" type="ORF">HNO88_000924</name>
</gene>
<dbReference type="RefSeq" id="WP_184242892.1">
    <property type="nucleotide sequence ID" value="NZ_JACHLR010000003.1"/>
</dbReference>
<dbReference type="PANTHER" id="PTHR43884">
    <property type="entry name" value="ACYL-COA DEHYDROGENASE"/>
    <property type="match status" value="1"/>
</dbReference>
<organism evidence="8 9">
    <name type="scientific">Novosphingobium chloroacetimidivorans</name>
    <dbReference type="NCBI Taxonomy" id="1428314"/>
    <lineage>
        <taxon>Bacteria</taxon>
        <taxon>Pseudomonadati</taxon>
        <taxon>Pseudomonadota</taxon>
        <taxon>Alphaproteobacteria</taxon>
        <taxon>Sphingomonadales</taxon>
        <taxon>Sphingomonadaceae</taxon>
        <taxon>Novosphingobium</taxon>
    </lineage>
</organism>
<evidence type="ECO:0000256" key="1">
    <source>
        <dbReference type="ARBA" id="ARBA00001974"/>
    </source>
</evidence>
<evidence type="ECO:0000259" key="6">
    <source>
        <dbReference type="Pfam" id="PF02770"/>
    </source>
</evidence>
<dbReference type="InterPro" id="IPR013786">
    <property type="entry name" value="AcylCoA_DH/ox_N"/>
</dbReference>
<dbReference type="InterPro" id="IPR046373">
    <property type="entry name" value="Acyl-CoA_Oxase/DH_mid-dom_sf"/>
</dbReference>
<feature type="domain" description="Acyl-CoA dehydrogenase/oxidase C-terminal" evidence="5">
    <location>
        <begin position="192"/>
        <end position="333"/>
    </location>
</feature>
<keyword evidence="9" id="KW-1185">Reference proteome</keyword>
<dbReference type="Pfam" id="PF02770">
    <property type="entry name" value="Acyl-CoA_dh_M"/>
    <property type="match status" value="1"/>
</dbReference>
<dbReference type="InterPro" id="IPR009075">
    <property type="entry name" value="AcylCo_DH/oxidase_C"/>
</dbReference>
<feature type="domain" description="Acyl-CoA dehydrogenase/oxidase N-terminal" evidence="7">
    <location>
        <begin position="7"/>
        <end position="82"/>
    </location>
</feature>
<sequence length="733" mass="78510">MNFGLNDDQQMLRDSFARFLDSESSMSRVRQALEGEGFDPALWSGLADLGTFAMRVPEEAGGLAMGTLDAALVLEEAGRTLALGPIAEAILAARLIALTTGEGIDAVIAGEQVATLAFRDVAEEPVQWLNGGDRADLVIARHGDDLVMVAPADAHRRVDETLAANGIAEVDLGRAPRTVLASGPEALALFAAALEEWKLLTACQLLGLAREAVRLAAAYACERKAFGVPIGTFQAISHPLANFITEIEGGRAFAWKAVHMVATGEPQAGAAISLALWWAAKVASTSAIQSLRTFGGYGLTTEYDIHLYNLRAKATALVWGDSARLLEEAGRRLYAGEPAVLPDVGPVSIDFDLGEDARALAAEVDRFFEETLTPELKAHAHYSWDGHHPAVHKKLAEAGLLFPELSPAQGGRGASPYARYAAADVWEEHGWSGHARGTTMMAAAMIDKFGTDELKAEVLTRILAGEAVCSLGYSEPGSGSDVFSAQTKATPDGNGWRIDGTKMFTSGANLADYVLMLCRTNPDVAKHKGLTMFIVPLMADGIEVQPVHTFQDERTNITFYDNVKVPDTWRIGPVDGGVRAMSAALELEHGGGGFAKAHGLLIRMAEDLAREIRFAGKPLIEDPAAQVRLARARAHHMVGEMLVLRSLWSVEEKQDLPACGPMAKVFTSEKFLEDGSDLLDLTAPLSLSKRDGAAAHVNTAYRHAHGTTIYAGTSEIHRSMIAERALGLPRTRA</sequence>
<evidence type="ECO:0000313" key="8">
    <source>
        <dbReference type="EMBL" id="MBB4857613.1"/>
    </source>
</evidence>
<accession>A0A7W7K8T0</accession>
<protein>
    <submittedName>
        <fullName evidence="8">Alkylation response protein AidB-like acyl-CoA dehydrogenase</fullName>
    </submittedName>
</protein>
<comment type="cofactor">
    <cofactor evidence="1">
        <name>FAD</name>
        <dbReference type="ChEBI" id="CHEBI:57692"/>
    </cofactor>
</comment>
<dbReference type="Pfam" id="PF00441">
    <property type="entry name" value="Acyl-CoA_dh_1"/>
    <property type="match status" value="2"/>
</dbReference>
<feature type="domain" description="Acyl-CoA dehydrogenase/oxidase N-terminal" evidence="7">
    <location>
        <begin position="355"/>
        <end position="466"/>
    </location>
</feature>
<evidence type="ECO:0000259" key="5">
    <source>
        <dbReference type="Pfam" id="PF00441"/>
    </source>
</evidence>
<name>A0A7W7K8T0_9SPHN</name>
<evidence type="ECO:0000313" key="9">
    <source>
        <dbReference type="Proteomes" id="UP000555448"/>
    </source>
</evidence>
<comment type="caution">
    <text evidence="8">The sequence shown here is derived from an EMBL/GenBank/DDBJ whole genome shotgun (WGS) entry which is preliminary data.</text>
</comment>
<evidence type="ECO:0000256" key="4">
    <source>
        <dbReference type="ARBA" id="ARBA00022827"/>
    </source>
</evidence>
<evidence type="ECO:0000256" key="3">
    <source>
        <dbReference type="ARBA" id="ARBA00022630"/>
    </source>
</evidence>